<proteinExistence type="predicted"/>
<organism evidence="3 4">
    <name type="scientific">Pontibacter virosus</name>
    <dbReference type="NCBI Taxonomy" id="1765052"/>
    <lineage>
        <taxon>Bacteria</taxon>
        <taxon>Pseudomonadati</taxon>
        <taxon>Bacteroidota</taxon>
        <taxon>Cytophagia</taxon>
        <taxon>Cytophagales</taxon>
        <taxon>Hymenobacteraceae</taxon>
        <taxon>Pontibacter</taxon>
    </lineage>
</organism>
<evidence type="ECO:0008006" key="5">
    <source>
        <dbReference type="Google" id="ProtNLM"/>
    </source>
</evidence>
<feature type="region of interest" description="Disordered" evidence="1">
    <location>
        <begin position="20"/>
        <end position="94"/>
    </location>
</feature>
<dbReference type="AlphaFoldDB" id="A0A2U1B5T6"/>
<feature type="signal peptide" evidence="2">
    <location>
        <begin position="1"/>
        <end position="22"/>
    </location>
</feature>
<dbReference type="RefSeq" id="WP_116541595.1">
    <property type="nucleotide sequence ID" value="NZ_QEKI01000001.1"/>
</dbReference>
<accession>A0A2U1B5T6</accession>
<comment type="caution">
    <text evidence="3">The sequence shown here is derived from an EMBL/GenBank/DDBJ whole genome shotgun (WGS) entry which is preliminary data.</text>
</comment>
<keyword evidence="2" id="KW-0732">Signal</keyword>
<evidence type="ECO:0000313" key="3">
    <source>
        <dbReference type="EMBL" id="PVY43961.1"/>
    </source>
</evidence>
<name>A0A2U1B5T6_9BACT</name>
<keyword evidence="4" id="KW-1185">Reference proteome</keyword>
<gene>
    <name evidence="3" type="ORF">C8E01_101323</name>
</gene>
<feature type="chain" id="PRO_5015767786" description="Lipoprotein" evidence="2">
    <location>
        <begin position="23"/>
        <end position="94"/>
    </location>
</feature>
<dbReference type="PROSITE" id="PS51257">
    <property type="entry name" value="PROKAR_LIPOPROTEIN"/>
    <property type="match status" value="1"/>
</dbReference>
<feature type="compositionally biased region" description="Basic and acidic residues" evidence="1">
    <location>
        <begin position="77"/>
        <end position="94"/>
    </location>
</feature>
<feature type="compositionally biased region" description="Polar residues" evidence="1">
    <location>
        <begin position="21"/>
        <end position="31"/>
    </location>
</feature>
<dbReference type="EMBL" id="QEKI01000001">
    <property type="protein sequence ID" value="PVY43961.1"/>
    <property type="molecule type" value="Genomic_DNA"/>
</dbReference>
<dbReference type="OrthoDB" id="853289at2"/>
<dbReference type="Proteomes" id="UP000245466">
    <property type="component" value="Unassembled WGS sequence"/>
</dbReference>
<reference evidence="3 4" key="1">
    <citation type="submission" date="2018-04" db="EMBL/GenBank/DDBJ databases">
        <title>Genomic Encyclopedia of Type Strains, Phase IV (KMG-IV): sequencing the most valuable type-strain genomes for metagenomic binning, comparative biology and taxonomic classification.</title>
        <authorList>
            <person name="Goeker M."/>
        </authorList>
    </citation>
    <scope>NUCLEOTIDE SEQUENCE [LARGE SCALE GENOMIC DNA]</scope>
    <source>
        <strain evidence="3 4">DSM 100231</strain>
    </source>
</reference>
<evidence type="ECO:0000313" key="4">
    <source>
        <dbReference type="Proteomes" id="UP000245466"/>
    </source>
</evidence>
<evidence type="ECO:0000256" key="2">
    <source>
        <dbReference type="SAM" id="SignalP"/>
    </source>
</evidence>
<sequence>MKSIKTTAAVLGVLLGIGMASCNTGTDPGETNTERSDYERTEEVDRSGTYGDTTENYEDVYEGREGTAIGDSAFNQEGKRDKRYDKDLKPNPNQ</sequence>
<feature type="compositionally biased region" description="Basic and acidic residues" evidence="1">
    <location>
        <begin position="32"/>
        <end position="46"/>
    </location>
</feature>
<protein>
    <recommendedName>
        <fullName evidence="5">Lipoprotein</fullName>
    </recommendedName>
</protein>
<evidence type="ECO:0000256" key="1">
    <source>
        <dbReference type="SAM" id="MobiDB-lite"/>
    </source>
</evidence>